<dbReference type="GO" id="GO:0071281">
    <property type="term" value="P:cellular response to iron ion"/>
    <property type="evidence" value="ECO:0007669"/>
    <property type="project" value="TreeGrafter"/>
</dbReference>
<dbReference type="NCBIfam" id="NF038402">
    <property type="entry name" value="TroA_like"/>
    <property type="match status" value="1"/>
</dbReference>
<dbReference type="Gene3D" id="3.40.50.1980">
    <property type="entry name" value="Nitrogenase molybdenum iron protein domain"/>
    <property type="match status" value="2"/>
</dbReference>
<feature type="region of interest" description="Disordered" evidence="2">
    <location>
        <begin position="1"/>
        <end position="28"/>
    </location>
</feature>
<keyword evidence="1" id="KW-0732">Signal</keyword>
<reference evidence="4 5" key="1">
    <citation type="submission" date="2015-09" db="EMBL/GenBank/DDBJ databases">
        <title>Sorangium comparison.</title>
        <authorList>
            <person name="Zaburannyi N."/>
            <person name="Bunk B."/>
            <person name="Overmann J."/>
            <person name="Mueller R."/>
        </authorList>
    </citation>
    <scope>NUCLEOTIDE SEQUENCE [LARGE SCALE GENOMIC DNA]</scope>
    <source>
        <strain evidence="4 5">So ce836</strain>
    </source>
</reference>
<feature type="domain" description="Fe/B12 periplasmic-binding" evidence="3">
    <location>
        <begin position="65"/>
        <end position="316"/>
    </location>
</feature>
<dbReference type="InterPro" id="IPR002491">
    <property type="entry name" value="ABC_transptr_periplasmic_BD"/>
</dbReference>
<dbReference type="PANTHER" id="PTHR30535">
    <property type="entry name" value="VITAMIN B12-BINDING PROTEIN"/>
    <property type="match status" value="1"/>
</dbReference>
<dbReference type="PANTHER" id="PTHR30535:SF34">
    <property type="entry name" value="MOLYBDATE-BINDING PROTEIN MOLA"/>
    <property type="match status" value="1"/>
</dbReference>
<name>A0A4P2R0Z5_SORCE</name>
<dbReference type="EMBL" id="CP012672">
    <property type="protein sequence ID" value="AUX36316.1"/>
    <property type="molecule type" value="Genomic_DNA"/>
</dbReference>
<evidence type="ECO:0000256" key="2">
    <source>
        <dbReference type="SAM" id="MobiDB-lite"/>
    </source>
</evidence>
<accession>A0A4P2R0Z5</accession>
<dbReference type="InterPro" id="IPR054828">
    <property type="entry name" value="Vit_B12_bind_prot"/>
</dbReference>
<protein>
    <submittedName>
        <fullName evidence="4">ABC transporter substrate-binding protein</fullName>
    </submittedName>
</protein>
<dbReference type="Pfam" id="PF01497">
    <property type="entry name" value="Peripla_BP_2"/>
    <property type="match status" value="1"/>
</dbReference>
<gene>
    <name evidence="4" type="ORF">SOCE836_085230</name>
</gene>
<evidence type="ECO:0000259" key="3">
    <source>
        <dbReference type="PROSITE" id="PS50983"/>
    </source>
</evidence>
<dbReference type="InterPro" id="IPR050902">
    <property type="entry name" value="ABC_Transporter_SBP"/>
</dbReference>
<proteinExistence type="predicted"/>
<dbReference type="Proteomes" id="UP000295497">
    <property type="component" value="Chromosome"/>
</dbReference>
<evidence type="ECO:0000313" key="5">
    <source>
        <dbReference type="Proteomes" id="UP000295497"/>
    </source>
</evidence>
<dbReference type="AlphaFoldDB" id="A0A4P2R0Z5"/>
<dbReference type="SUPFAM" id="SSF53807">
    <property type="entry name" value="Helical backbone' metal receptor"/>
    <property type="match status" value="1"/>
</dbReference>
<evidence type="ECO:0000313" key="4">
    <source>
        <dbReference type="EMBL" id="AUX36316.1"/>
    </source>
</evidence>
<organism evidence="4 5">
    <name type="scientific">Sorangium cellulosum</name>
    <name type="common">Polyangium cellulosum</name>
    <dbReference type="NCBI Taxonomy" id="56"/>
    <lineage>
        <taxon>Bacteria</taxon>
        <taxon>Pseudomonadati</taxon>
        <taxon>Myxococcota</taxon>
        <taxon>Polyangia</taxon>
        <taxon>Polyangiales</taxon>
        <taxon>Polyangiaceae</taxon>
        <taxon>Sorangium</taxon>
    </lineage>
</organism>
<evidence type="ECO:0000256" key="1">
    <source>
        <dbReference type="ARBA" id="ARBA00022729"/>
    </source>
</evidence>
<sequence>MLAPHVAEGPTLPRSSGRAGATKEAAQRPACRPVRRGFVLGALSSALLAWACDRRPPQESASALRIISLSPAITETLFAIGAGGGVMGVSDFCDYPADAQRRPKAGTALTPNVEAIARLRPTLIISQRTQSSRVEELRAIARAELLPWQTLSEVVSSTRELGRLTSRESAAEALAGTLEERLSRRPPEGAPRVLMVLGSTSGKMSEILFFRRNALHGAVLEAAGGRNAVAEDIFRAPNLSLERVIALDPEVVLILVDVDRLEESVEARYLADWKALPIAAAKRGAIRVIHGADVKSTGPRILGLLDKVAAAIHDAKAQPR</sequence>
<dbReference type="PROSITE" id="PS50983">
    <property type="entry name" value="FE_B12_PBP"/>
    <property type="match status" value="1"/>
</dbReference>